<organism evidence="1">
    <name type="scientific">Brassica napus</name>
    <name type="common">Rape</name>
    <dbReference type="NCBI Taxonomy" id="3708"/>
    <lineage>
        <taxon>Eukaryota</taxon>
        <taxon>Viridiplantae</taxon>
        <taxon>Streptophyta</taxon>
        <taxon>Embryophyta</taxon>
        <taxon>Tracheophyta</taxon>
        <taxon>Spermatophyta</taxon>
        <taxon>Magnoliopsida</taxon>
        <taxon>eudicotyledons</taxon>
        <taxon>Gunneridae</taxon>
        <taxon>Pentapetalae</taxon>
        <taxon>rosids</taxon>
        <taxon>malvids</taxon>
        <taxon>Brassicales</taxon>
        <taxon>Brassicaceae</taxon>
        <taxon>Brassiceae</taxon>
        <taxon>Brassica</taxon>
    </lineage>
</organism>
<accession>A0A816IJP6</accession>
<protein>
    <submittedName>
        <fullName evidence="1">(rape) hypothetical protein</fullName>
    </submittedName>
</protein>
<proteinExistence type="predicted"/>
<dbReference type="AlphaFoldDB" id="A0A816IJP6"/>
<gene>
    <name evidence="1" type="ORF">DARMORV10_C03P54600.1</name>
</gene>
<dbReference type="EMBL" id="HG994367">
    <property type="protein sequence ID" value="CAF1705829.1"/>
    <property type="molecule type" value="Genomic_DNA"/>
</dbReference>
<evidence type="ECO:0000313" key="1">
    <source>
        <dbReference type="EMBL" id="CAF1705829.1"/>
    </source>
</evidence>
<sequence length="84" mass="9655">MNGEKAALRRSKTHVERVVEWRMGRVTVDQLEVRFCKRAEEEETKKSFFAKSQSSLAPSRNIIVSTDIQLRLLCSNSNSSSWLP</sequence>
<reference evidence="1" key="1">
    <citation type="submission" date="2021-01" db="EMBL/GenBank/DDBJ databases">
        <authorList>
            <consortium name="Genoscope - CEA"/>
            <person name="William W."/>
        </authorList>
    </citation>
    <scope>NUCLEOTIDE SEQUENCE</scope>
</reference>
<dbReference type="Proteomes" id="UP001295469">
    <property type="component" value="Chromosome C03"/>
</dbReference>
<name>A0A816IJP6_BRANA</name>